<dbReference type="EMBL" id="JAEEGC010000070">
    <property type="protein sequence ID" value="MBV7274215.1"/>
    <property type="molecule type" value="Genomic_DNA"/>
</dbReference>
<protein>
    <submittedName>
        <fullName evidence="2">DUF3307 domain-containing protein</fullName>
    </submittedName>
</protein>
<evidence type="ECO:0000313" key="3">
    <source>
        <dbReference type="Proteomes" id="UP000694308"/>
    </source>
</evidence>
<dbReference type="AlphaFoldDB" id="A0A949TKY5"/>
<feature type="transmembrane region" description="Helical" evidence="1">
    <location>
        <begin position="70"/>
        <end position="92"/>
    </location>
</feature>
<feature type="transmembrane region" description="Helical" evidence="1">
    <location>
        <begin position="172"/>
        <end position="190"/>
    </location>
</feature>
<evidence type="ECO:0000313" key="2">
    <source>
        <dbReference type="EMBL" id="MBV7274215.1"/>
    </source>
</evidence>
<dbReference type="InterPro" id="IPR021737">
    <property type="entry name" value="Phage_phiKZ_Orf197"/>
</dbReference>
<keyword evidence="3" id="KW-1185">Reference proteome</keyword>
<gene>
    <name evidence="2" type="ORF">I6U48_15010</name>
</gene>
<sequence>MHFIIDEVKSYIVRIKPSFENSTGLFIIDQLVHIYIIILFSFNLNLKYVLNSLYKVMKSYPYNISILDRWLIVGIIFLSCTFGAGVFIRQYIQAINLKIYKKLIDKKFVIVKTSKEVDIGSPNGGFIIGMLERVFILLVMAIGQPSMAGFVLTAKSIARFKKMDDSGFAEYFIIGTFISFIFAIFGGIIIKTLQVIPVIK</sequence>
<evidence type="ECO:0000256" key="1">
    <source>
        <dbReference type="SAM" id="Phobius"/>
    </source>
</evidence>
<feature type="transmembrane region" description="Helical" evidence="1">
    <location>
        <begin position="31"/>
        <end position="50"/>
    </location>
</feature>
<keyword evidence="1" id="KW-0472">Membrane</keyword>
<reference evidence="2" key="1">
    <citation type="submission" date="2020-12" db="EMBL/GenBank/DDBJ databases">
        <title>Clostridium thailandense sp. nov., a novel acetogenic bacterium isolated from peat land soil in Thailand.</title>
        <authorList>
            <person name="Chaikitkaew S."/>
            <person name="Birkeland N.K."/>
        </authorList>
    </citation>
    <scope>NUCLEOTIDE SEQUENCE</scope>
    <source>
        <strain evidence="2">PL3</strain>
    </source>
</reference>
<keyword evidence="1" id="KW-1133">Transmembrane helix</keyword>
<comment type="caution">
    <text evidence="2">The sequence shown here is derived from an EMBL/GenBank/DDBJ whole genome shotgun (WGS) entry which is preliminary data.</text>
</comment>
<proteinExistence type="predicted"/>
<accession>A0A949TKY5</accession>
<dbReference type="Proteomes" id="UP000694308">
    <property type="component" value="Unassembled WGS sequence"/>
</dbReference>
<feature type="transmembrane region" description="Helical" evidence="1">
    <location>
        <begin position="134"/>
        <end position="152"/>
    </location>
</feature>
<name>A0A949TKY5_9CLOT</name>
<organism evidence="2 3">
    <name type="scientific">Clostridium thailandense</name>
    <dbReference type="NCBI Taxonomy" id="2794346"/>
    <lineage>
        <taxon>Bacteria</taxon>
        <taxon>Bacillati</taxon>
        <taxon>Bacillota</taxon>
        <taxon>Clostridia</taxon>
        <taxon>Eubacteriales</taxon>
        <taxon>Clostridiaceae</taxon>
        <taxon>Clostridium</taxon>
    </lineage>
</organism>
<dbReference type="Pfam" id="PF11750">
    <property type="entry name" value="DUF3307"/>
    <property type="match status" value="1"/>
</dbReference>
<keyword evidence="1" id="KW-0812">Transmembrane</keyword>